<evidence type="ECO:0000256" key="3">
    <source>
        <dbReference type="ARBA" id="ARBA00022475"/>
    </source>
</evidence>
<dbReference type="GO" id="GO:0008381">
    <property type="term" value="F:mechanosensitive monoatomic ion channel activity"/>
    <property type="evidence" value="ECO:0007669"/>
    <property type="project" value="InterPro"/>
</dbReference>
<dbReference type="AlphaFoldDB" id="A0A511X9I3"/>
<dbReference type="InterPro" id="IPR006685">
    <property type="entry name" value="MscS_channel_2nd"/>
</dbReference>
<keyword evidence="7" id="KW-0407">Ion channel</keyword>
<evidence type="ECO:0000256" key="4">
    <source>
        <dbReference type="ARBA" id="ARBA00022692"/>
    </source>
</evidence>
<evidence type="ECO:0000313" key="9">
    <source>
        <dbReference type="EMBL" id="GEN59613.1"/>
    </source>
</evidence>
<name>A0A511X9I3_9PROT</name>
<dbReference type="SUPFAM" id="SSF50182">
    <property type="entry name" value="Sm-like ribonucleoproteins"/>
    <property type="match status" value="1"/>
</dbReference>
<proteinExistence type="inferred from homology"/>
<keyword evidence="7" id="KW-0406">Ion transport</keyword>
<feature type="domain" description="Mechanosensitive ion channel MscS" evidence="8">
    <location>
        <begin position="114"/>
        <end position="179"/>
    </location>
</feature>
<dbReference type="PANTHER" id="PTHR30221:SF1">
    <property type="entry name" value="SMALL-CONDUCTANCE MECHANOSENSITIVE CHANNEL"/>
    <property type="match status" value="1"/>
</dbReference>
<dbReference type="InterPro" id="IPR023408">
    <property type="entry name" value="MscS_beta-dom_sf"/>
</dbReference>
<dbReference type="GO" id="GO:0005886">
    <property type="term" value="C:plasma membrane"/>
    <property type="evidence" value="ECO:0007669"/>
    <property type="project" value="UniProtKB-SubCell"/>
</dbReference>
<dbReference type="EMBL" id="BJYF01000007">
    <property type="protein sequence ID" value="GEN59613.1"/>
    <property type="molecule type" value="Genomic_DNA"/>
</dbReference>
<keyword evidence="7" id="KW-0813">Transport</keyword>
<keyword evidence="5 7" id="KW-1133">Transmembrane helix</keyword>
<keyword evidence="7" id="KW-0997">Cell inner membrane</keyword>
<organism evidence="9 10">
    <name type="scientific">Acetobacter nitrogenifigens DSM 23921 = NBRC 105050</name>
    <dbReference type="NCBI Taxonomy" id="1120919"/>
    <lineage>
        <taxon>Bacteria</taxon>
        <taxon>Pseudomonadati</taxon>
        <taxon>Pseudomonadota</taxon>
        <taxon>Alphaproteobacteria</taxon>
        <taxon>Acetobacterales</taxon>
        <taxon>Acetobacteraceae</taxon>
        <taxon>Acetobacter</taxon>
    </lineage>
</organism>
<dbReference type="InterPro" id="IPR011066">
    <property type="entry name" value="MscS_channel_C_sf"/>
</dbReference>
<sequence length="275" mass="28878">MTGAFMEHQVNSLWTQLNGWLPTVLGYVGQVVLAVIVFLVGWTIINMVTRAMGRMMAASHIEPTLRGFLLSVVSLFLKALLLISVASMVGIATTSFVAVLGAAGLAVGMALQGSLANFAGGVLILLFRPFKVGDTINSGGSSGVVVSIEMFRTVLRSASNEIIYVPNGALSNNVVVNTSQEDKVLATVTLLIDYADDTDKARAMLLALLQGDALVLDSPVPAVSFLPQPANISVGLGFWCAPANVAPLVGKYSEAAIKALKQEGFRLGVNTRAAE</sequence>
<dbReference type="InterPro" id="IPR008910">
    <property type="entry name" value="MSC_TM_helix"/>
</dbReference>
<dbReference type="InterPro" id="IPR010920">
    <property type="entry name" value="LSM_dom_sf"/>
</dbReference>
<dbReference type="Pfam" id="PF05552">
    <property type="entry name" value="MS_channel_1st_1"/>
    <property type="match status" value="1"/>
</dbReference>
<evidence type="ECO:0000313" key="10">
    <source>
        <dbReference type="Proteomes" id="UP000321635"/>
    </source>
</evidence>
<dbReference type="Pfam" id="PF00924">
    <property type="entry name" value="MS_channel_2nd"/>
    <property type="match status" value="1"/>
</dbReference>
<protein>
    <recommendedName>
        <fullName evidence="7">Small-conductance mechanosensitive channel</fullName>
    </recommendedName>
</protein>
<feature type="transmembrane region" description="Helical" evidence="7">
    <location>
        <begin position="68"/>
        <end position="92"/>
    </location>
</feature>
<comment type="subcellular location">
    <subcellularLocation>
        <location evidence="7">Cell inner membrane</location>
        <topology evidence="7">Multi-pass membrane protein</topology>
    </subcellularLocation>
    <subcellularLocation>
        <location evidence="1">Cell membrane</location>
        <topology evidence="1">Multi-pass membrane protein</topology>
    </subcellularLocation>
</comment>
<evidence type="ECO:0000256" key="1">
    <source>
        <dbReference type="ARBA" id="ARBA00004651"/>
    </source>
</evidence>
<comment type="caution">
    <text evidence="9">The sequence shown here is derived from an EMBL/GenBank/DDBJ whole genome shotgun (WGS) entry which is preliminary data.</text>
</comment>
<feature type="transmembrane region" description="Helical" evidence="7">
    <location>
        <begin position="24"/>
        <end position="48"/>
    </location>
</feature>
<gene>
    <name evidence="9" type="ORF">ANI02nite_14970</name>
</gene>
<reference evidence="9 10" key="1">
    <citation type="submission" date="2019-07" db="EMBL/GenBank/DDBJ databases">
        <title>Whole genome shotgun sequence of Acetobacter nitrogenifigens NBRC 105050.</title>
        <authorList>
            <person name="Hosoyama A."/>
            <person name="Uohara A."/>
            <person name="Ohji S."/>
            <person name="Ichikawa N."/>
        </authorList>
    </citation>
    <scope>NUCLEOTIDE SEQUENCE [LARGE SCALE GENOMIC DNA]</scope>
    <source>
        <strain evidence="9 10">NBRC 105050</strain>
    </source>
</reference>
<comment type="function">
    <text evidence="7">Mechanosensitive channel that participates in the regulation of osmotic pressure changes within the cell, opening in response to stretch forces in the membrane lipid bilayer, without the need for other proteins. Contributes to normal resistance to hypoosmotic shock. Forms an ion channel of 1.0 nanosiemens conductance with a slight preference for anions.</text>
</comment>
<evidence type="ECO:0000259" key="8">
    <source>
        <dbReference type="Pfam" id="PF00924"/>
    </source>
</evidence>
<dbReference type="Proteomes" id="UP000321635">
    <property type="component" value="Unassembled WGS sequence"/>
</dbReference>
<evidence type="ECO:0000256" key="6">
    <source>
        <dbReference type="ARBA" id="ARBA00023136"/>
    </source>
</evidence>
<evidence type="ECO:0000256" key="7">
    <source>
        <dbReference type="RuleBase" id="RU369025"/>
    </source>
</evidence>
<comment type="caution">
    <text evidence="7">Lacks conserved residue(s) required for the propagation of feature annotation.</text>
</comment>
<dbReference type="SUPFAM" id="SSF82689">
    <property type="entry name" value="Mechanosensitive channel protein MscS (YggB), C-terminal domain"/>
    <property type="match status" value="1"/>
</dbReference>
<evidence type="ECO:0000256" key="2">
    <source>
        <dbReference type="ARBA" id="ARBA00008017"/>
    </source>
</evidence>
<feature type="transmembrane region" description="Helical" evidence="7">
    <location>
        <begin position="98"/>
        <end position="127"/>
    </location>
</feature>
<keyword evidence="4 7" id="KW-0812">Transmembrane</keyword>
<keyword evidence="6 7" id="KW-0472">Membrane</keyword>
<dbReference type="SUPFAM" id="SSF82861">
    <property type="entry name" value="Mechanosensitive channel protein MscS (YggB), transmembrane region"/>
    <property type="match status" value="1"/>
</dbReference>
<dbReference type="Gene3D" id="1.10.287.1260">
    <property type="match status" value="1"/>
</dbReference>
<accession>A0A511X9I3</accession>
<keyword evidence="3" id="KW-1003">Cell membrane</keyword>
<dbReference type="InterPro" id="IPR011014">
    <property type="entry name" value="MscS_channel_TM-2"/>
</dbReference>
<comment type="subunit">
    <text evidence="7">Homoheptamer.</text>
</comment>
<keyword evidence="10" id="KW-1185">Reference proteome</keyword>
<comment type="similarity">
    <text evidence="2 7">Belongs to the MscS (TC 1.A.23) family.</text>
</comment>
<dbReference type="PANTHER" id="PTHR30221">
    <property type="entry name" value="SMALL-CONDUCTANCE MECHANOSENSITIVE CHANNEL"/>
    <property type="match status" value="1"/>
</dbReference>
<dbReference type="InterPro" id="IPR045275">
    <property type="entry name" value="MscS_archaea/bacteria_type"/>
</dbReference>
<dbReference type="Gene3D" id="2.30.30.60">
    <property type="match status" value="1"/>
</dbReference>
<evidence type="ECO:0000256" key="5">
    <source>
        <dbReference type="ARBA" id="ARBA00022989"/>
    </source>
</evidence>